<dbReference type="RefSeq" id="WP_163954494.1">
    <property type="nucleotide sequence ID" value="NZ_JAAFZH010000016.1"/>
</dbReference>
<organism evidence="1 2">
    <name type="scientific">Spirosoma terrae</name>
    <dbReference type="NCBI Taxonomy" id="1968276"/>
    <lineage>
        <taxon>Bacteria</taxon>
        <taxon>Pseudomonadati</taxon>
        <taxon>Bacteroidota</taxon>
        <taxon>Cytophagia</taxon>
        <taxon>Cytophagales</taxon>
        <taxon>Cytophagaceae</taxon>
        <taxon>Spirosoma</taxon>
    </lineage>
</organism>
<reference evidence="1 2" key="1">
    <citation type="submission" date="2020-02" db="EMBL/GenBank/DDBJ databases">
        <title>Draft genome sequence of two Spirosoma agri KCTC 52727 and Spirosoma terrae KCTC 52035.</title>
        <authorList>
            <person name="Rojas J."/>
            <person name="Ambika Manirajan B."/>
            <person name="Suarez C."/>
            <person name="Ratering S."/>
            <person name="Schnell S."/>
        </authorList>
    </citation>
    <scope>NUCLEOTIDE SEQUENCE [LARGE SCALE GENOMIC DNA]</scope>
    <source>
        <strain evidence="1 2">KCTC 52035</strain>
    </source>
</reference>
<dbReference type="Gene3D" id="3.40.50.300">
    <property type="entry name" value="P-loop containing nucleotide triphosphate hydrolases"/>
    <property type="match status" value="1"/>
</dbReference>
<dbReference type="Proteomes" id="UP000474175">
    <property type="component" value="Unassembled WGS sequence"/>
</dbReference>
<dbReference type="SUPFAM" id="SSF52540">
    <property type="entry name" value="P-loop containing nucleoside triphosphate hydrolases"/>
    <property type="match status" value="1"/>
</dbReference>
<evidence type="ECO:0000313" key="1">
    <source>
        <dbReference type="EMBL" id="NDU98365.1"/>
    </source>
</evidence>
<sequence length="322" mass="37555">MYSSFDNKFMTNWVPYQLERFSKSVLCEWFYAGTNRFAEPFFDETIVRCMSHPYNSSPYKATTTLESLIDVSLRSTPIEPTAFIFHISRCGSTLLSQLLAIPERHIMVSEMPLIDSTLRHSYLTPAQKESVLAAVIRLLGRQRSGKESHLFIKLDSWHFGFYDTFRRLYPEVPFILLYREPEAVMVSHQHRRGMHSVPGLIEPELFGLTLQEVRSMTLDEYLANVLESYFRTMLTMVETDHNAHLLRYQQDGSALLNDLLALISVDIQSSEMDRMIQRSQFHSKFPEQRFREERANEIESANRGSLRALYEELNEINRTSKS</sequence>
<keyword evidence="1" id="KW-0808">Transferase</keyword>
<dbReference type="InterPro" id="IPR027417">
    <property type="entry name" value="P-loop_NTPase"/>
</dbReference>
<dbReference type="GO" id="GO:0016740">
    <property type="term" value="F:transferase activity"/>
    <property type="evidence" value="ECO:0007669"/>
    <property type="project" value="UniProtKB-KW"/>
</dbReference>
<dbReference type="AlphaFoldDB" id="A0A6L9LCR8"/>
<gene>
    <name evidence="1" type="ORF">GK108_26000</name>
</gene>
<keyword evidence="2" id="KW-1185">Reference proteome</keyword>
<evidence type="ECO:0000313" key="2">
    <source>
        <dbReference type="Proteomes" id="UP000474175"/>
    </source>
</evidence>
<name>A0A6L9LCR8_9BACT</name>
<protein>
    <submittedName>
        <fullName evidence="1">Sulfotransferase family protein</fullName>
    </submittedName>
</protein>
<proteinExistence type="predicted"/>
<accession>A0A6L9LCR8</accession>
<dbReference type="EMBL" id="JAAFZH010000016">
    <property type="protein sequence ID" value="NDU98365.1"/>
    <property type="molecule type" value="Genomic_DNA"/>
</dbReference>
<comment type="caution">
    <text evidence="1">The sequence shown here is derived from an EMBL/GenBank/DDBJ whole genome shotgun (WGS) entry which is preliminary data.</text>
</comment>